<dbReference type="KEGG" id="clup:CLUP02_08356"/>
<evidence type="ECO:0000256" key="1">
    <source>
        <dbReference type="SAM" id="MobiDB-lite"/>
    </source>
</evidence>
<evidence type="ECO:0000313" key="2">
    <source>
        <dbReference type="EMBL" id="UQC82866.1"/>
    </source>
</evidence>
<dbReference type="AlphaFoldDB" id="A0A9Q8WGX9"/>
<accession>A0A9Q8WGX9</accession>
<feature type="region of interest" description="Disordered" evidence="1">
    <location>
        <begin position="728"/>
        <end position="750"/>
    </location>
</feature>
<keyword evidence="3" id="KW-1185">Reference proteome</keyword>
<organism evidence="2 3">
    <name type="scientific">Colletotrichum lupini</name>
    <dbReference type="NCBI Taxonomy" id="145971"/>
    <lineage>
        <taxon>Eukaryota</taxon>
        <taxon>Fungi</taxon>
        <taxon>Dikarya</taxon>
        <taxon>Ascomycota</taxon>
        <taxon>Pezizomycotina</taxon>
        <taxon>Sordariomycetes</taxon>
        <taxon>Hypocreomycetidae</taxon>
        <taxon>Glomerellales</taxon>
        <taxon>Glomerellaceae</taxon>
        <taxon>Colletotrichum</taxon>
        <taxon>Colletotrichum acutatum species complex</taxon>
    </lineage>
</organism>
<feature type="compositionally biased region" description="Basic and acidic residues" evidence="1">
    <location>
        <begin position="859"/>
        <end position="873"/>
    </location>
</feature>
<feature type="region of interest" description="Disordered" evidence="1">
    <location>
        <begin position="166"/>
        <end position="199"/>
    </location>
</feature>
<evidence type="ECO:0000313" key="3">
    <source>
        <dbReference type="Proteomes" id="UP000830671"/>
    </source>
</evidence>
<feature type="region of interest" description="Disordered" evidence="1">
    <location>
        <begin position="1"/>
        <end position="31"/>
    </location>
</feature>
<feature type="region of interest" description="Disordered" evidence="1">
    <location>
        <begin position="857"/>
        <end position="876"/>
    </location>
</feature>
<dbReference type="Proteomes" id="UP000830671">
    <property type="component" value="Chromosome 4"/>
</dbReference>
<name>A0A9Q8WGX9_9PEZI</name>
<dbReference type="RefSeq" id="XP_049144489.1">
    <property type="nucleotide sequence ID" value="XM_049287346.1"/>
</dbReference>
<protein>
    <submittedName>
        <fullName evidence="2">Uncharacterized protein</fullName>
    </submittedName>
</protein>
<gene>
    <name evidence="2" type="ORF">CLUP02_08356</name>
</gene>
<reference evidence="2" key="1">
    <citation type="journal article" date="2021" name="Mol. Plant Microbe Interact.">
        <title>Complete Genome Sequence of the Plant-Pathogenic Fungus Colletotrichum lupini.</title>
        <authorList>
            <person name="Baroncelli R."/>
            <person name="Pensec F."/>
            <person name="Da Lio D."/>
            <person name="Boufleur T."/>
            <person name="Vicente I."/>
            <person name="Sarrocco S."/>
            <person name="Picot A."/>
            <person name="Baraldi E."/>
            <person name="Sukno S."/>
            <person name="Thon M."/>
            <person name="Le Floch G."/>
        </authorList>
    </citation>
    <scope>NUCLEOTIDE SEQUENCE</scope>
    <source>
        <strain evidence="2">IMI 504893</strain>
    </source>
</reference>
<dbReference type="GeneID" id="73342356"/>
<sequence length="889" mass="97209">MSSERIGGRWAGRRVSTTSKPKLESDEEGNEVSIHRIIKHGRYIEGPVSSCGQRQTGDLTKDAAGANGRRGRCHGMEDEDRMDEIDGVIECIGSEERRRSRSMVKVGRGVVGEKEERLSWDWSRHQTSLDIEPGGSTGESGLGILEQNEGKRGAKLRGYDFVSAVRQSPQSKSRSQVPSRPVQSSPVSSFPISRSGPVRSGTVHIAAPSVKYLTFWLGLSLLLAGMEWLGTWTPWASRTTLQEQPTVVVTGAPSSAGSNFPWVTVRDELCQLRFLILGGSCLIAFASGHLVLQLRHVSPQVEGPHRGHPPPPFRAIARQVASSPQNKALPHSWDLTAPSGLGRVEGSGTCLPAGPAHPVWLPILLGYLHVAGAFALRLDKTLGPMFFEVDMMTTIYANILESFVGFLGGAMRSGTTATHRGPSRSCLRNLGATRRRRRRRRCAHNEGATLYPYGKASPSSVCGKAVKVKICWAGWSDPSNLVKWLFADMMASSPSRNYLGLPSPVLLSLSNSPSRSLNLWQGILLNPVLWDRGKRGTEYGFKGLTDIHSLSHMNMHSFRTDDEPALLLVQGTYVASCVPRTESDLTLPHLITWTYSHPFTNSNLTLTPRVGSPQGDPNLYKRETDGPVKLAQTGPFPASKQDTKTLPFPRSFLAPSASNSYGAEPVTFTSPNYNEHEDLLIIDIAAQCARHCPVLPGHLTKYEKLYVSLSLSPHIKFVGSMGQFGASQQEKSAIPPYPQPKPAPGQGLSHQTEGLDVLLGIAWPILAQRKAAVLGMDRDGPSPRGGPAFNSPVSKLNRLKDTWTHEPRPFCATEAASSGMDAGCVLAPIHPSPTIEIVLPPWYGIPQLRKKNRLMSSHFQRDGHREREIERSQPKARYLLYGAKTTNPS</sequence>
<dbReference type="EMBL" id="CP019476">
    <property type="protein sequence ID" value="UQC82866.1"/>
    <property type="molecule type" value="Genomic_DNA"/>
</dbReference>
<feature type="compositionally biased region" description="Low complexity" evidence="1">
    <location>
        <begin position="173"/>
        <end position="195"/>
    </location>
</feature>
<proteinExistence type="predicted"/>
<feature type="region of interest" description="Disordered" evidence="1">
    <location>
        <begin position="48"/>
        <end position="75"/>
    </location>
</feature>